<dbReference type="Proteomes" id="UP000305874">
    <property type="component" value="Unassembled WGS sequence"/>
</dbReference>
<proteinExistence type="predicted"/>
<dbReference type="RefSeq" id="WP_212751032.1">
    <property type="nucleotide sequence ID" value="NZ_PNCG01000752.1"/>
</dbReference>
<comment type="caution">
    <text evidence="1">The sequence shown here is derived from an EMBL/GenBank/DDBJ whole genome shotgun (WGS) entry which is preliminary data.</text>
</comment>
<reference evidence="2" key="2">
    <citation type="submission" date="2019-06" db="EMBL/GenBank/DDBJ databases">
        <title>Co-occurence of chitin degradation, pigmentation and bioactivity in marine Pseudoalteromonas.</title>
        <authorList>
            <person name="Sonnenschein E.C."/>
            <person name="Bech P.K."/>
        </authorList>
    </citation>
    <scope>NUCLEOTIDE SEQUENCE [LARGE SCALE GENOMIC DNA]</scope>
    <source>
        <strain evidence="2">S2897</strain>
    </source>
</reference>
<gene>
    <name evidence="1" type="ORF">CWC05_22395</name>
</gene>
<reference evidence="1 2" key="1">
    <citation type="submission" date="2017-12" db="EMBL/GenBank/DDBJ databases">
        <authorList>
            <person name="Paulsen S."/>
            <person name="Gram L.K."/>
        </authorList>
    </citation>
    <scope>NUCLEOTIDE SEQUENCE [LARGE SCALE GENOMIC DNA]</scope>
    <source>
        <strain evidence="1 2">S2897</strain>
    </source>
</reference>
<accession>A0A5S3YLE7</accession>
<name>A0A5S3YLE7_9GAMM</name>
<dbReference type="EMBL" id="PNCG01000752">
    <property type="protein sequence ID" value="TMP73869.1"/>
    <property type="molecule type" value="Genomic_DNA"/>
</dbReference>
<feature type="non-terminal residue" evidence="1">
    <location>
        <position position="124"/>
    </location>
</feature>
<feature type="non-terminal residue" evidence="1">
    <location>
        <position position="1"/>
    </location>
</feature>
<evidence type="ECO:0000313" key="2">
    <source>
        <dbReference type="Proteomes" id="UP000305874"/>
    </source>
</evidence>
<protein>
    <submittedName>
        <fullName evidence="1">Uncharacterized protein</fullName>
    </submittedName>
</protein>
<dbReference type="AlphaFoldDB" id="A0A5S3YLE7"/>
<sequence>LGEKPPARLNEQLSWNLPLQKLRSYIIQSDDLGLPRFGILSVLARRTPFHLYDHKALVGLCSTAFTDGIQIFVNTEFFKSQIPSAHIERINSYHHSMILILLHELSHILFRHHTRMPPQAPPLL</sequence>
<evidence type="ECO:0000313" key="1">
    <source>
        <dbReference type="EMBL" id="TMP73869.1"/>
    </source>
</evidence>
<organism evidence="1 2">
    <name type="scientific">Pseudoalteromonas ruthenica</name>
    <dbReference type="NCBI Taxonomy" id="151081"/>
    <lineage>
        <taxon>Bacteria</taxon>
        <taxon>Pseudomonadati</taxon>
        <taxon>Pseudomonadota</taxon>
        <taxon>Gammaproteobacteria</taxon>
        <taxon>Alteromonadales</taxon>
        <taxon>Pseudoalteromonadaceae</taxon>
        <taxon>Pseudoalteromonas</taxon>
    </lineage>
</organism>